<feature type="domain" description="PAS" evidence="1">
    <location>
        <begin position="150"/>
        <end position="193"/>
    </location>
</feature>
<dbReference type="CDD" id="cd01948">
    <property type="entry name" value="EAL"/>
    <property type="match status" value="1"/>
</dbReference>
<dbReference type="InterPro" id="IPR052155">
    <property type="entry name" value="Biofilm_reg_signaling"/>
</dbReference>
<evidence type="ECO:0000259" key="2">
    <source>
        <dbReference type="PROSITE" id="PS50113"/>
    </source>
</evidence>
<dbReference type="SUPFAM" id="SSF141868">
    <property type="entry name" value="EAL domain-like"/>
    <property type="match status" value="1"/>
</dbReference>
<dbReference type="PROSITE" id="PS50112">
    <property type="entry name" value="PAS"/>
    <property type="match status" value="2"/>
</dbReference>
<dbReference type="PANTHER" id="PTHR44757:SF2">
    <property type="entry name" value="BIOFILM ARCHITECTURE MAINTENANCE PROTEIN MBAA"/>
    <property type="match status" value="1"/>
</dbReference>
<accession>A0ABZ0KVX7</accession>
<dbReference type="CDD" id="cd01949">
    <property type="entry name" value="GGDEF"/>
    <property type="match status" value="1"/>
</dbReference>
<dbReference type="SUPFAM" id="SSF55073">
    <property type="entry name" value="Nucleotide cyclase"/>
    <property type="match status" value="1"/>
</dbReference>
<dbReference type="NCBIfam" id="TIGR00254">
    <property type="entry name" value="GGDEF"/>
    <property type="match status" value="1"/>
</dbReference>
<dbReference type="InterPro" id="IPR035919">
    <property type="entry name" value="EAL_sf"/>
</dbReference>
<dbReference type="RefSeq" id="WP_323691851.1">
    <property type="nucleotide sequence ID" value="NZ_CP116341.1"/>
</dbReference>
<dbReference type="InterPro" id="IPR001633">
    <property type="entry name" value="EAL_dom"/>
</dbReference>
<dbReference type="Gene3D" id="3.20.20.450">
    <property type="entry name" value="EAL domain"/>
    <property type="match status" value="1"/>
</dbReference>
<dbReference type="EMBL" id="CP116341">
    <property type="protein sequence ID" value="WOV84194.1"/>
    <property type="molecule type" value="Genomic_DNA"/>
</dbReference>
<dbReference type="PROSITE" id="PS50887">
    <property type="entry name" value="GGDEF"/>
    <property type="match status" value="1"/>
</dbReference>
<evidence type="ECO:0000259" key="4">
    <source>
        <dbReference type="PROSITE" id="PS50887"/>
    </source>
</evidence>
<dbReference type="PROSITE" id="PS50883">
    <property type="entry name" value="EAL"/>
    <property type="match status" value="1"/>
</dbReference>
<dbReference type="NCBIfam" id="TIGR00229">
    <property type="entry name" value="sensory_box"/>
    <property type="match status" value="2"/>
</dbReference>
<reference evidence="5 6" key="1">
    <citation type="submission" date="2023-01" db="EMBL/GenBank/DDBJ databases">
        <title>Sporosarcina sp. nov., isolated from Korean tranditional fermented seafood 'Jeotgal'.</title>
        <authorList>
            <person name="Yang A.-I."/>
        </authorList>
    </citation>
    <scope>NUCLEOTIDE SEQUENCE [LARGE SCALE GENOMIC DNA]</scope>
    <source>
        <strain evidence="5 6">B2O-1</strain>
    </source>
</reference>
<feature type="domain" description="PAS" evidence="1">
    <location>
        <begin position="22"/>
        <end position="90"/>
    </location>
</feature>
<protein>
    <submittedName>
        <fullName evidence="5">EAL domain-containing protein</fullName>
    </submittedName>
</protein>
<proteinExistence type="predicted"/>
<feature type="domain" description="EAL" evidence="3">
    <location>
        <begin position="554"/>
        <end position="805"/>
    </location>
</feature>
<dbReference type="Gene3D" id="3.30.450.20">
    <property type="entry name" value="PAS domain"/>
    <property type="match status" value="3"/>
</dbReference>
<dbReference type="SMART" id="SM00052">
    <property type="entry name" value="EAL"/>
    <property type="match status" value="1"/>
</dbReference>
<evidence type="ECO:0000313" key="5">
    <source>
        <dbReference type="EMBL" id="WOV84194.1"/>
    </source>
</evidence>
<dbReference type="CDD" id="cd00130">
    <property type="entry name" value="PAS"/>
    <property type="match status" value="2"/>
</dbReference>
<name>A0ABZ0KVX7_9BACL</name>
<dbReference type="Pfam" id="PF00563">
    <property type="entry name" value="EAL"/>
    <property type="match status" value="1"/>
</dbReference>
<dbReference type="InterPro" id="IPR035965">
    <property type="entry name" value="PAS-like_dom_sf"/>
</dbReference>
<evidence type="ECO:0000259" key="3">
    <source>
        <dbReference type="PROSITE" id="PS50883"/>
    </source>
</evidence>
<dbReference type="SUPFAM" id="SSF55785">
    <property type="entry name" value="PYP-like sensor domain (PAS domain)"/>
    <property type="match status" value="2"/>
</dbReference>
<dbReference type="Proteomes" id="UP001303532">
    <property type="component" value="Chromosome"/>
</dbReference>
<dbReference type="Pfam" id="PF13426">
    <property type="entry name" value="PAS_9"/>
    <property type="match status" value="2"/>
</dbReference>
<dbReference type="InterPro" id="IPR001610">
    <property type="entry name" value="PAC"/>
</dbReference>
<feature type="domain" description="PAC" evidence="2">
    <location>
        <begin position="208"/>
        <end position="260"/>
    </location>
</feature>
<gene>
    <name evidence="5" type="ORF">PGH26_15215</name>
</gene>
<dbReference type="InterPro" id="IPR043128">
    <property type="entry name" value="Rev_trsase/Diguanyl_cyclase"/>
</dbReference>
<dbReference type="PANTHER" id="PTHR44757">
    <property type="entry name" value="DIGUANYLATE CYCLASE DGCP"/>
    <property type="match status" value="1"/>
</dbReference>
<sequence>MVLTEARNIHSLSRLLDEKFCVSIADTNGTITYVNKRFCELTQFSEEELVGNTYQVLAPSHDPQKIIDEMNHSDNQHLVKQHIVEGLTKDQTPYWVSATVVPVMDNEQKTTHYISIDLDITAEQLTSERYNQTLKVLHNLESALDHASVIAATDAAGVIKYVNDKFCELSMYAEEELVGRTHRLINSGHHPKSFFENMWKTIKKGGVWRGEVKNRAKDGSFYWMNTTIVPFLDEHDQPFEYISIRTDITARIEAEQALEAALKNDFRTTVKNLQNAIFKYEADENGRILITLLEGQICEKLGLTSKLLNTRGNSNPFSNTELKQLRPYAYAALNGEPCQFELDYLDHSFIIYLSPVSDNGTVIEVVGTCVEITERKTAEKLVEHMAFYDALTGLPNRRLFKSEVIENINRAENDFSIMYLDLDRFKNINDSLGHYIGDEVLKAVAERLTLCLGPNDLACRLAGDEFVIMLRETDKEKVNDISLRIIEEISNSFIFKSIEVYITPSIGISRFPTDGEDYDTLMRNADTALFLAKDQGKSTHRFFTQELNNDMIEKTLLEMDLRQAISRDEIELHYQPQYDMKTGRMTGVEALARWNHSKKGLISPGQFIPIAEESGLILPIGLWVLETACKQAKQWQEQGLLTIRMSVNVSIRQFKQPTFIADVLGVLQRTGLDPAYLNIEITESMTTDVQYSQKILQRLHDEGIHVSIDDFGTGYSSLSYLSKFPITHLKIDQIFLQDLSSSNTAIIKTIIELAKNLSIDVIAEGVETEEQAIFLSTLRCDEVQGFLYSRPLPKLEVEKLLQTIPV</sequence>
<dbReference type="Gene3D" id="3.30.70.270">
    <property type="match status" value="1"/>
</dbReference>
<feature type="domain" description="GGDEF" evidence="4">
    <location>
        <begin position="413"/>
        <end position="545"/>
    </location>
</feature>
<dbReference type="SMART" id="SM00086">
    <property type="entry name" value="PAC"/>
    <property type="match status" value="3"/>
</dbReference>
<evidence type="ECO:0000259" key="1">
    <source>
        <dbReference type="PROSITE" id="PS50112"/>
    </source>
</evidence>
<dbReference type="InterPro" id="IPR000160">
    <property type="entry name" value="GGDEF_dom"/>
</dbReference>
<feature type="domain" description="PAC" evidence="2">
    <location>
        <begin position="77"/>
        <end position="132"/>
    </location>
</feature>
<dbReference type="InterPro" id="IPR000700">
    <property type="entry name" value="PAS-assoc_C"/>
</dbReference>
<organism evidence="5 6">
    <name type="scientific">Sporosarcina jeotgali</name>
    <dbReference type="NCBI Taxonomy" id="3020056"/>
    <lineage>
        <taxon>Bacteria</taxon>
        <taxon>Bacillati</taxon>
        <taxon>Bacillota</taxon>
        <taxon>Bacilli</taxon>
        <taxon>Bacillales</taxon>
        <taxon>Caryophanaceae</taxon>
        <taxon>Sporosarcina</taxon>
    </lineage>
</organism>
<keyword evidence="6" id="KW-1185">Reference proteome</keyword>
<dbReference type="Pfam" id="PF00990">
    <property type="entry name" value="GGDEF"/>
    <property type="match status" value="1"/>
</dbReference>
<dbReference type="SMART" id="SM00091">
    <property type="entry name" value="PAS"/>
    <property type="match status" value="2"/>
</dbReference>
<dbReference type="InterPro" id="IPR000014">
    <property type="entry name" value="PAS"/>
</dbReference>
<evidence type="ECO:0000313" key="6">
    <source>
        <dbReference type="Proteomes" id="UP001303532"/>
    </source>
</evidence>
<dbReference type="SMART" id="SM00267">
    <property type="entry name" value="GGDEF"/>
    <property type="match status" value="1"/>
</dbReference>
<dbReference type="InterPro" id="IPR029787">
    <property type="entry name" value="Nucleotide_cyclase"/>
</dbReference>
<dbReference type="PROSITE" id="PS50113">
    <property type="entry name" value="PAC"/>
    <property type="match status" value="2"/>
</dbReference>